<dbReference type="CDD" id="cd07132">
    <property type="entry name" value="ALDH_F3AB"/>
    <property type="match status" value="1"/>
</dbReference>
<evidence type="ECO:0000259" key="7">
    <source>
        <dbReference type="Pfam" id="PF00171"/>
    </source>
</evidence>
<dbReference type="InterPro" id="IPR016161">
    <property type="entry name" value="Ald_DH/histidinol_DH"/>
</dbReference>
<comment type="caution">
    <text evidence="8">The sequence shown here is derived from an EMBL/GenBank/DDBJ whole genome shotgun (WGS) entry which is preliminary data.</text>
</comment>
<dbReference type="PROSITE" id="PS00687">
    <property type="entry name" value="ALDEHYDE_DEHYDR_GLU"/>
    <property type="match status" value="1"/>
</dbReference>
<evidence type="ECO:0000313" key="8">
    <source>
        <dbReference type="EMBL" id="NXL81627.1"/>
    </source>
</evidence>
<protein>
    <submittedName>
        <fullName evidence="8">AL3B1 dehydrogenase</fullName>
    </submittedName>
</protein>
<dbReference type="InterPro" id="IPR029510">
    <property type="entry name" value="Ald_DH_CS_GLU"/>
</dbReference>
<dbReference type="Gene3D" id="3.40.605.10">
    <property type="entry name" value="Aldehyde Dehydrogenase, Chain A, domain 1"/>
    <property type="match status" value="1"/>
</dbReference>
<dbReference type="FunFam" id="3.40.309.10:FF:000003">
    <property type="entry name" value="Aldehyde dehydrogenase"/>
    <property type="match status" value="1"/>
</dbReference>
<organism evidence="8 9">
    <name type="scientific">Leptocoma aspasia</name>
    <dbReference type="NCBI Taxonomy" id="2585812"/>
    <lineage>
        <taxon>Eukaryota</taxon>
        <taxon>Metazoa</taxon>
        <taxon>Chordata</taxon>
        <taxon>Craniata</taxon>
        <taxon>Vertebrata</taxon>
        <taxon>Euteleostomi</taxon>
        <taxon>Archelosauria</taxon>
        <taxon>Archosauria</taxon>
        <taxon>Dinosauria</taxon>
        <taxon>Saurischia</taxon>
        <taxon>Theropoda</taxon>
        <taxon>Coelurosauria</taxon>
        <taxon>Aves</taxon>
        <taxon>Neognathae</taxon>
        <taxon>Neoaves</taxon>
        <taxon>Telluraves</taxon>
        <taxon>Australaves</taxon>
        <taxon>Passeriformes</taxon>
        <taxon>Passeroidea</taxon>
        <taxon>Nectariniidae</taxon>
        <taxon>Leptocoma</taxon>
    </lineage>
</organism>
<feature type="active site" evidence="4 5">
    <location>
        <position position="209"/>
    </location>
</feature>
<evidence type="ECO:0000313" key="9">
    <source>
        <dbReference type="Proteomes" id="UP000558164"/>
    </source>
</evidence>
<evidence type="ECO:0000256" key="2">
    <source>
        <dbReference type="ARBA" id="ARBA00023002"/>
    </source>
</evidence>
<dbReference type="GO" id="GO:0005737">
    <property type="term" value="C:cytoplasm"/>
    <property type="evidence" value="ECO:0007669"/>
    <property type="project" value="TreeGrafter"/>
</dbReference>
<evidence type="ECO:0000256" key="5">
    <source>
        <dbReference type="PROSITE-ProRule" id="PRU10007"/>
    </source>
</evidence>
<feature type="active site" evidence="4">
    <location>
        <position position="243"/>
    </location>
</feature>
<dbReference type="OrthoDB" id="440325at2759"/>
<accession>A0A7L0VRW8</accession>
<comment type="similarity">
    <text evidence="1 6">Belongs to the aldehyde dehydrogenase family.</text>
</comment>
<dbReference type="PROSITE" id="PS00070">
    <property type="entry name" value="ALDEHYDE_DEHYDR_CYS"/>
    <property type="match status" value="1"/>
</dbReference>
<name>A0A7L0VRW8_9PASE</name>
<dbReference type="PANTHER" id="PTHR43570">
    <property type="entry name" value="ALDEHYDE DEHYDROGENASE"/>
    <property type="match status" value="1"/>
</dbReference>
<evidence type="ECO:0000256" key="4">
    <source>
        <dbReference type="PIRSR" id="PIRSR036492-1"/>
    </source>
</evidence>
<dbReference type="InterPro" id="IPR016160">
    <property type="entry name" value="Ald_DH_CS_CYS"/>
</dbReference>
<reference evidence="8 9" key="1">
    <citation type="submission" date="2019-09" db="EMBL/GenBank/DDBJ databases">
        <title>Bird 10,000 Genomes (B10K) Project - Family phase.</title>
        <authorList>
            <person name="Zhang G."/>
        </authorList>
    </citation>
    <scope>NUCLEOTIDE SEQUENCE [LARGE SCALE GENOMIC DNA]</scope>
    <source>
        <strain evidence="8">B10K-DU-001-35</strain>
        <tissue evidence="8">Muscle</tissue>
    </source>
</reference>
<dbReference type="SUPFAM" id="SSF53720">
    <property type="entry name" value="ALDH-like"/>
    <property type="match status" value="1"/>
</dbReference>
<dbReference type="GO" id="GO:0006081">
    <property type="term" value="P:aldehyde metabolic process"/>
    <property type="evidence" value="ECO:0007669"/>
    <property type="project" value="InterPro"/>
</dbReference>
<feature type="non-terminal residue" evidence="8">
    <location>
        <position position="1"/>
    </location>
</feature>
<keyword evidence="2 6" id="KW-0560">Oxidoreductase</keyword>
<dbReference type="Gene3D" id="3.40.309.10">
    <property type="entry name" value="Aldehyde Dehydrogenase, Chain A, domain 2"/>
    <property type="match status" value="1"/>
</dbReference>
<dbReference type="AlphaFoldDB" id="A0A7L0VRW8"/>
<dbReference type="InterPro" id="IPR016163">
    <property type="entry name" value="Ald_DH_C"/>
</dbReference>
<dbReference type="InterPro" id="IPR012394">
    <property type="entry name" value="Aldehyde_DH_NAD(P)"/>
</dbReference>
<evidence type="ECO:0000256" key="3">
    <source>
        <dbReference type="ARBA" id="ARBA00023027"/>
    </source>
</evidence>
<dbReference type="InterPro" id="IPR015590">
    <property type="entry name" value="Aldehyde_DH_dom"/>
</dbReference>
<dbReference type="PIRSF" id="PIRSF036492">
    <property type="entry name" value="ALDH"/>
    <property type="match status" value="1"/>
</dbReference>
<dbReference type="FunFam" id="3.40.605.10:FF:000004">
    <property type="entry name" value="Aldehyde dehydrogenase"/>
    <property type="match status" value="1"/>
</dbReference>
<keyword evidence="3" id="KW-0520">NAD</keyword>
<feature type="non-terminal residue" evidence="8">
    <location>
        <position position="468"/>
    </location>
</feature>
<dbReference type="Proteomes" id="UP000558164">
    <property type="component" value="Unassembled WGS sequence"/>
</dbReference>
<keyword evidence="9" id="KW-1185">Reference proteome</keyword>
<dbReference type="Pfam" id="PF00171">
    <property type="entry name" value="Aldedh"/>
    <property type="match status" value="1"/>
</dbReference>
<dbReference type="GO" id="GO:0004028">
    <property type="term" value="F:3-chloroallyl aldehyde dehydrogenase activity"/>
    <property type="evidence" value="ECO:0007669"/>
    <property type="project" value="TreeGrafter"/>
</dbReference>
<dbReference type="EMBL" id="VXAX01007535">
    <property type="protein sequence ID" value="NXL81627.1"/>
    <property type="molecule type" value="Genomic_DNA"/>
</dbReference>
<gene>
    <name evidence="8" type="primary">Aldh3b1</name>
    <name evidence="8" type="ORF">LEPASP_R09137</name>
</gene>
<proteinExistence type="inferred from homology"/>
<dbReference type="PANTHER" id="PTHR43570:SF2">
    <property type="entry name" value="ALDEHYDE DEHYDROGENASE FAMILY 3 MEMBER B1"/>
    <property type="match status" value="1"/>
</dbReference>
<feature type="domain" description="Aldehyde dehydrogenase" evidence="7">
    <location>
        <begin position="19"/>
        <end position="423"/>
    </location>
</feature>
<sequence length="468" mass="51426">NPFAGLVSHLRASWLSGKTRPMEYRMAQLEALGCFLDDKKQEILEATASDLGKAPFEAELSEILLCKNELNVTLNNLSSWMRDEKVDRNLAMQLDSAFIRKDPYGVVLIIAPWNYPIHLFLVPLIGAIAAGNCAIIKPSEISKNTERLVAESLGCYLDNDCFAVVTGGVPETTRLLENKFDYIFFTGSPLVGRIVMTAAAKHLTPVTLELGGKNPCYVSDTCDVTNVARRVAWGRFFNAGQTCIAPDYLLCTIETQEKLMPALREAITEFFGPNPQESPDFGRIVSDKQFQRLQALLGSGRVAIGGQTDEAERYIAPTVLADVLPSDPAMQEEIFGPILPIVIIANMDEAIDFINSRERPLAVYAFSSDDKVVNQVLERTSSGGFCGNDTLMQVTLTSLPFGGIGSSGLGRHHGKFSFDTFCHQRGCLKRGMGREPLNAPRYPPYSPQKFGVIRATSQVTRKNGCTLL</sequence>
<dbReference type="InterPro" id="IPR016162">
    <property type="entry name" value="Ald_DH_N"/>
</dbReference>
<dbReference type="GO" id="GO:0004029">
    <property type="term" value="F:aldehyde dehydrogenase (NAD+) activity"/>
    <property type="evidence" value="ECO:0007669"/>
    <property type="project" value="TreeGrafter"/>
</dbReference>
<evidence type="ECO:0000256" key="1">
    <source>
        <dbReference type="ARBA" id="ARBA00009986"/>
    </source>
</evidence>
<evidence type="ECO:0000256" key="6">
    <source>
        <dbReference type="RuleBase" id="RU003345"/>
    </source>
</evidence>